<keyword evidence="14" id="KW-1185">Reference proteome</keyword>
<evidence type="ECO:0000256" key="10">
    <source>
        <dbReference type="ARBA" id="ARBA00030956"/>
    </source>
</evidence>
<dbReference type="GO" id="GO:0090563">
    <property type="term" value="F:protein-phosphocysteine-sugar phosphotransferase activity"/>
    <property type="evidence" value="ECO:0007669"/>
    <property type="project" value="TreeGrafter"/>
</dbReference>
<dbReference type="InterPro" id="IPR002178">
    <property type="entry name" value="PTS_EIIA_type-2_dom"/>
</dbReference>
<comment type="caution">
    <text evidence="13">The sequence shown here is derived from an EMBL/GenBank/DDBJ whole genome shotgun (WGS) entry which is preliminary data.</text>
</comment>
<keyword evidence="6" id="KW-0808">Transferase</keyword>
<keyword evidence="8" id="KW-0418">Kinase</keyword>
<evidence type="ECO:0000256" key="2">
    <source>
        <dbReference type="ARBA" id="ARBA00014783"/>
    </source>
</evidence>
<dbReference type="Gene3D" id="3.40.930.10">
    <property type="entry name" value="Mannitol-specific EII, Chain A"/>
    <property type="match status" value="1"/>
</dbReference>
<dbReference type="AlphaFoldDB" id="A0A4Q7IY61"/>
<dbReference type="EMBL" id="SFCC01000020">
    <property type="protein sequence ID" value="RZQ59901.1"/>
    <property type="molecule type" value="Genomic_DNA"/>
</dbReference>
<evidence type="ECO:0000256" key="9">
    <source>
        <dbReference type="ARBA" id="ARBA00029908"/>
    </source>
</evidence>
<dbReference type="RefSeq" id="WP_130479164.1">
    <property type="nucleotide sequence ID" value="NZ_SFCC01000020.1"/>
</dbReference>
<dbReference type="InterPro" id="IPR050893">
    <property type="entry name" value="Sugar_PTS"/>
</dbReference>
<keyword evidence="4" id="KW-0597">Phosphoprotein</keyword>
<evidence type="ECO:0000256" key="8">
    <source>
        <dbReference type="ARBA" id="ARBA00022777"/>
    </source>
</evidence>
<evidence type="ECO:0000256" key="4">
    <source>
        <dbReference type="ARBA" id="ARBA00022553"/>
    </source>
</evidence>
<evidence type="ECO:0000256" key="3">
    <source>
        <dbReference type="ARBA" id="ARBA00022448"/>
    </source>
</evidence>
<evidence type="ECO:0000256" key="5">
    <source>
        <dbReference type="ARBA" id="ARBA00022597"/>
    </source>
</evidence>
<dbReference type="InterPro" id="IPR016152">
    <property type="entry name" value="PTrfase/Anion_transptr"/>
</dbReference>
<dbReference type="CDD" id="cd00211">
    <property type="entry name" value="PTS_IIA_fru"/>
    <property type="match status" value="1"/>
</dbReference>
<comment type="function">
    <text evidence="1">The phosphoenolpyruvate-dependent sugar phosphotransferase system (sugar PTS), a major carbohydrate active transport system, catalyzes the phosphorylation of incoming sugar substrates concomitantly with their translocation across the cell membrane. The enzyme II CmtAB PTS system is involved in D-mannitol transport.</text>
</comment>
<keyword evidence="7" id="KW-0598">Phosphotransferase system</keyword>
<dbReference type="Proteomes" id="UP000292003">
    <property type="component" value="Unassembled WGS sequence"/>
</dbReference>
<evidence type="ECO:0000256" key="6">
    <source>
        <dbReference type="ARBA" id="ARBA00022679"/>
    </source>
</evidence>
<organism evidence="13 14">
    <name type="scientific">Amycolatopsis suaedae</name>
    <dbReference type="NCBI Taxonomy" id="2510978"/>
    <lineage>
        <taxon>Bacteria</taxon>
        <taxon>Bacillati</taxon>
        <taxon>Actinomycetota</taxon>
        <taxon>Actinomycetes</taxon>
        <taxon>Pseudonocardiales</taxon>
        <taxon>Pseudonocardiaceae</taxon>
        <taxon>Amycolatopsis</taxon>
    </lineage>
</organism>
<dbReference type="PROSITE" id="PS51094">
    <property type="entry name" value="PTS_EIIA_TYPE_2"/>
    <property type="match status" value="1"/>
</dbReference>
<sequence length="148" mass="15655">MTDLLPDGAIKLAQRAENKTDAIRQVGATLVEVGAVEPEYVEAMLEREEMVSTFVGEGVSIPHGTDASRAHVKRTALAVLQFPDGVDWNGNDVRLCVGIAAKGSEQVGILSSLAQVLLDADAAARLRGADSPETIVGILQSMDEETVQ</sequence>
<evidence type="ECO:0000256" key="1">
    <source>
        <dbReference type="ARBA" id="ARBA00002434"/>
    </source>
</evidence>
<dbReference type="GO" id="GO:0005886">
    <property type="term" value="C:plasma membrane"/>
    <property type="evidence" value="ECO:0007669"/>
    <property type="project" value="TreeGrafter"/>
</dbReference>
<feature type="domain" description="PTS EIIA type-2" evidence="12">
    <location>
        <begin position="3"/>
        <end position="142"/>
    </location>
</feature>
<dbReference type="PANTHER" id="PTHR30181:SF2">
    <property type="entry name" value="PTS SYSTEM MANNITOL-SPECIFIC EIICBA COMPONENT"/>
    <property type="match status" value="1"/>
</dbReference>
<keyword evidence="5 13" id="KW-0762">Sugar transport</keyword>
<evidence type="ECO:0000313" key="13">
    <source>
        <dbReference type="EMBL" id="RZQ59901.1"/>
    </source>
</evidence>
<evidence type="ECO:0000313" key="14">
    <source>
        <dbReference type="Proteomes" id="UP000292003"/>
    </source>
</evidence>
<evidence type="ECO:0000259" key="12">
    <source>
        <dbReference type="PROSITE" id="PS51094"/>
    </source>
</evidence>
<dbReference type="SUPFAM" id="SSF55804">
    <property type="entry name" value="Phoshotransferase/anion transport protein"/>
    <property type="match status" value="1"/>
</dbReference>
<evidence type="ECO:0000256" key="11">
    <source>
        <dbReference type="ARBA" id="ARBA00030962"/>
    </source>
</evidence>
<accession>A0A4Q7IY61</accession>
<dbReference type="GO" id="GO:0016301">
    <property type="term" value="F:kinase activity"/>
    <property type="evidence" value="ECO:0007669"/>
    <property type="project" value="UniProtKB-KW"/>
</dbReference>
<reference evidence="13 14" key="1">
    <citation type="submission" date="2019-02" db="EMBL/GenBank/DDBJ databases">
        <title>Draft genome sequence of Amycolatopsis sp. 8-3EHSu isolated from roots of Suaeda maritima.</title>
        <authorList>
            <person name="Duangmal K."/>
            <person name="Chantavorakit T."/>
        </authorList>
    </citation>
    <scope>NUCLEOTIDE SEQUENCE [LARGE SCALE GENOMIC DNA]</scope>
    <source>
        <strain evidence="13 14">8-3EHSu</strain>
    </source>
</reference>
<name>A0A4Q7IY61_9PSEU</name>
<dbReference type="PANTHER" id="PTHR30181">
    <property type="entry name" value="MANNITOL PERMEASE IIC COMPONENT"/>
    <property type="match status" value="1"/>
</dbReference>
<protein>
    <recommendedName>
        <fullName evidence="2">Mannitol-specific phosphotransferase enzyme IIA component</fullName>
    </recommendedName>
    <alternativeName>
        <fullName evidence="10">EIIA</fullName>
    </alternativeName>
    <alternativeName>
        <fullName evidence="11">EIII</fullName>
    </alternativeName>
    <alternativeName>
        <fullName evidence="9">PTS system mannitol-specific EIIA component</fullName>
    </alternativeName>
</protein>
<proteinExistence type="predicted"/>
<dbReference type="OrthoDB" id="1640042at2"/>
<keyword evidence="3" id="KW-0813">Transport</keyword>
<evidence type="ECO:0000256" key="7">
    <source>
        <dbReference type="ARBA" id="ARBA00022683"/>
    </source>
</evidence>
<dbReference type="Pfam" id="PF00359">
    <property type="entry name" value="PTS_EIIA_2"/>
    <property type="match status" value="1"/>
</dbReference>
<gene>
    <name evidence="13" type="ORF">EWH70_31205</name>
</gene>
<dbReference type="GO" id="GO:0009401">
    <property type="term" value="P:phosphoenolpyruvate-dependent sugar phosphotransferase system"/>
    <property type="evidence" value="ECO:0007669"/>
    <property type="project" value="UniProtKB-KW"/>
</dbReference>